<feature type="compositionally biased region" description="Basic residues" evidence="1">
    <location>
        <begin position="279"/>
        <end position="290"/>
    </location>
</feature>
<feature type="domain" description="SCP" evidence="3">
    <location>
        <begin position="409"/>
        <end position="523"/>
    </location>
</feature>
<protein>
    <submittedName>
        <fullName evidence="5">Sigma-70 family RNA polymerase sigma factor</fullName>
    </submittedName>
</protein>
<feature type="domain" description="RNA polymerase sigma-70 region 2" evidence="4">
    <location>
        <begin position="24"/>
        <end position="90"/>
    </location>
</feature>
<dbReference type="NCBIfam" id="TIGR02937">
    <property type="entry name" value="sigma70-ECF"/>
    <property type="match status" value="1"/>
</dbReference>
<keyword evidence="2" id="KW-0812">Transmembrane</keyword>
<dbReference type="SUPFAM" id="SSF88946">
    <property type="entry name" value="Sigma2 domain of RNA polymerase sigma factors"/>
    <property type="match status" value="1"/>
</dbReference>
<dbReference type="RefSeq" id="WP_311660253.1">
    <property type="nucleotide sequence ID" value="NZ_JAVREX010000013.1"/>
</dbReference>
<accession>A0ABU2RUS2</accession>
<dbReference type="Pfam" id="PF04542">
    <property type="entry name" value="Sigma70_r2"/>
    <property type="match status" value="1"/>
</dbReference>
<reference evidence="6" key="1">
    <citation type="submission" date="2023-07" db="EMBL/GenBank/DDBJ databases">
        <title>30 novel species of actinomycetes from the DSMZ collection.</title>
        <authorList>
            <person name="Nouioui I."/>
        </authorList>
    </citation>
    <scope>NUCLEOTIDE SEQUENCE [LARGE SCALE GENOMIC DNA]</scope>
    <source>
        <strain evidence="6">DSM 41770</strain>
    </source>
</reference>
<dbReference type="SUPFAM" id="SSF55797">
    <property type="entry name" value="PR-1-like"/>
    <property type="match status" value="1"/>
</dbReference>
<keyword evidence="6" id="KW-1185">Reference proteome</keyword>
<dbReference type="EMBL" id="JAVREX010000013">
    <property type="protein sequence ID" value="MDT0431114.1"/>
    <property type="molecule type" value="Genomic_DNA"/>
</dbReference>
<dbReference type="Pfam" id="PF00188">
    <property type="entry name" value="CAP"/>
    <property type="match status" value="1"/>
</dbReference>
<evidence type="ECO:0000256" key="2">
    <source>
        <dbReference type="SAM" id="Phobius"/>
    </source>
</evidence>
<dbReference type="InterPro" id="IPR013325">
    <property type="entry name" value="RNA_pol_sigma_r2"/>
</dbReference>
<keyword evidence="2" id="KW-0472">Membrane</keyword>
<comment type="caution">
    <text evidence="5">The sequence shown here is derived from an EMBL/GenBank/DDBJ whole genome shotgun (WGS) entry which is preliminary data.</text>
</comment>
<dbReference type="PANTHER" id="PTHR31157">
    <property type="entry name" value="SCP DOMAIN-CONTAINING PROTEIN"/>
    <property type="match status" value="1"/>
</dbReference>
<keyword evidence="2" id="KW-1133">Transmembrane helix</keyword>
<feature type="region of interest" description="Disordered" evidence="1">
    <location>
        <begin position="263"/>
        <end position="290"/>
    </location>
</feature>
<dbReference type="InterPro" id="IPR007627">
    <property type="entry name" value="RNA_pol_sigma70_r2"/>
</dbReference>
<dbReference type="CDD" id="cd05379">
    <property type="entry name" value="CAP_bacterial"/>
    <property type="match status" value="1"/>
</dbReference>
<gene>
    <name evidence="5" type="ORF">RM649_26175</name>
</gene>
<evidence type="ECO:0000313" key="6">
    <source>
        <dbReference type="Proteomes" id="UP001183777"/>
    </source>
</evidence>
<dbReference type="Proteomes" id="UP001183777">
    <property type="component" value="Unassembled WGS sequence"/>
</dbReference>
<evidence type="ECO:0000259" key="4">
    <source>
        <dbReference type="Pfam" id="PF04542"/>
    </source>
</evidence>
<dbReference type="Gene3D" id="3.40.33.10">
    <property type="entry name" value="CAP"/>
    <property type="match status" value="1"/>
</dbReference>
<dbReference type="PANTHER" id="PTHR31157:SF1">
    <property type="entry name" value="SCP DOMAIN-CONTAINING PROTEIN"/>
    <property type="match status" value="1"/>
</dbReference>
<dbReference type="Gene3D" id="1.10.1740.10">
    <property type="match status" value="1"/>
</dbReference>
<sequence length="527" mass="56144">MGETRETALIKAAQQGDERAQERLVSSYLPLAYNIVGRALNGHADVDDVVQESVLRMLRGLPGLRAPESFRSWFVAITMNEIRRHWRERRTGEISADRIPEAQDVVDPSADFVELTIVRLGLTGQRRETAEATRWLDDDDRDLLSLWWLEAAGELTRNEVARALELSPQHTAVRVQRMKAQLDASRVVVRALAAHPRCVLLEDLTTSWDGVPSALWRKRLARHARDCTVCSGHRSGLVPAEGLLAGLVLVPPVASAAGRPADFLPVSDVTHTSGPGRAERRRGRARRRRRNTVVAALVAVGTLGGGGTAVHLYTDDADEGPATAVESLAGPADAAAPSVSPSVSASASPSPAPTSASPSPSASPPKSRSASPTPEATPTRRPPSSRPSAPPAPSPTKQAPASVAEEVTALVNAERAKEGCEPVSGNSLLDTAASRHSADMAERDYFSHTSPDGTDPGDRITAAGYRWSTYGENIAKGQSSPAAVMESWMNSPGHRANILNCSFKEIGVGRQDSSGGPVWTQNFGAAL</sequence>
<dbReference type="InterPro" id="IPR035940">
    <property type="entry name" value="CAP_sf"/>
</dbReference>
<name>A0ABU2RUS2_9ACTN</name>
<evidence type="ECO:0000256" key="1">
    <source>
        <dbReference type="SAM" id="MobiDB-lite"/>
    </source>
</evidence>
<evidence type="ECO:0000259" key="3">
    <source>
        <dbReference type="Pfam" id="PF00188"/>
    </source>
</evidence>
<dbReference type="InterPro" id="IPR014284">
    <property type="entry name" value="RNA_pol_sigma-70_dom"/>
</dbReference>
<proteinExistence type="predicted"/>
<evidence type="ECO:0000313" key="5">
    <source>
        <dbReference type="EMBL" id="MDT0431114.1"/>
    </source>
</evidence>
<organism evidence="5 6">
    <name type="scientific">Streptomyces salyersiae</name>
    <dbReference type="NCBI Taxonomy" id="3075530"/>
    <lineage>
        <taxon>Bacteria</taxon>
        <taxon>Bacillati</taxon>
        <taxon>Actinomycetota</taxon>
        <taxon>Actinomycetes</taxon>
        <taxon>Kitasatosporales</taxon>
        <taxon>Streptomycetaceae</taxon>
        <taxon>Streptomyces</taxon>
    </lineage>
</organism>
<feature type="region of interest" description="Disordered" evidence="1">
    <location>
        <begin position="328"/>
        <end position="404"/>
    </location>
</feature>
<feature type="compositionally biased region" description="Pro residues" evidence="1">
    <location>
        <begin position="380"/>
        <end position="394"/>
    </location>
</feature>
<feature type="compositionally biased region" description="Low complexity" evidence="1">
    <location>
        <begin position="328"/>
        <end position="379"/>
    </location>
</feature>
<dbReference type="InterPro" id="IPR014044">
    <property type="entry name" value="CAP_dom"/>
</dbReference>
<feature type="transmembrane region" description="Helical" evidence="2">
    <location>
        <begin position="291"/>
        <end position="313"/>
    </location>
</feature>